<evidence type="ECO:0000259" key="2">
    <source>
        <dbReference type="PROSITE" id="PS50975"/>
    </source>
</evidence>
<protein>
    <submittedName>
        <fullName evidence="3">Peptide ligase PGM1-related protein</fullName>
    </submittedName>
</protein>
<dbReference type="InterPro" id="IPR041356">
    <property type="entry name" value="PGM1_C"/>
</dbReference>
<dbReference type="Pfam" id="PF24923">
    <property type="entry name" value="ATP-grasp_IQCH"/>
    <property type="match status" value="2"/>
</dbReference>
<gene>
    <name evidence="3" type="ORF">ACFQGU_14100</name>
</gene>
<dbReference type="Pfam" id="PF18105">
    <property type="entry name" value="PGM1_C"/>
    <property type="match status" value="1"/>
</dbReference>
<proteinExistence type="predicted"/>
<dbReference type="InterPro" id="IPR038752">
    <property type="entry name" value="IQCH"/>
</dbReference>
<name>A0ABW1T2R5_9ACTN</name>
<dbReference type="SUPFAM" id="SSF56059">
    <property type="entry name" value="Glutathione synthetase ATP-binding domain-like"/>
    <property type="match status" value="1"/>
</dbReference>
<keyword evidence="1" id="KW-0067">ATP-binding</keyword>
<dbReference type="InterPro" id="IPR056855">
    <property type="entry name" value="ATP-grasp_IQCH"/>
</dbReference>
<dbReference type="RefSeq" id="WP_386767713.1">
    <property type="nucleotide sequence ID" value="NZ_JBHSTI010000008.1"/>
</dbReference>
<feature type="domain" description="ATP-grasp" evidence="2">
    <location>
        <begin position="216"/>
        <end position="448"/>
    </location>
</feature>
<evidence type="ECO:0000313" key="4">
    <source>
        <dbReference type="Proteomes" id="UP001596138"/>
    </source>
</evidence>
<dbReference type="InterPro" id="IPR011761">
    <property type="entry name" value="ATP-grasp"/>
</dbReference>
<evidence type="ECO:0000313" key="3">
    <source>
        <dbReference type="EMBL" id="MFC6239013.1"/>
    </source>
</evidence>
<evidence type="ECO:0000256" key="1">
    <source>
        <dbReference type="PROSITE-ProRule" id="PRU00409"/>
    </source>
</evidence>
<reference evidence="4" key="1">
    <citation type="journal article" date="2019" name="Int. J. Syst. Evol. Microbiol.">
        <title>The Global Catalogue of Microorganisms (GCM) 10K type strain sequencing project: providing services to taxonomists for standard genome sequencing and annotation.</title>
        <authorList>
            <consortium name="The Broad Institute Genomics Platform"/>
            <consortium name="The Broad Institute Genome Sequencing Center for Infectious Disease"/>
            <person name="Wu L."/>
            <person name="Ma J."/>
        </authorList>
    </citation>
    <scope>NUCLEOTIDE SEQUENCE [LARGE SCALE GENOMIC DNA]</scope>
    <source>
        <strain evidence="4">CGMCC 4.7317</strain>
    </source>
</reference>
<accession>A0ABW1T2R5</accession>
<keyword evidence="4" id="KW-1185">Reference proteome</keyword>
<dbReference type="Proteomes" id="UP001596138">
    <property type="component" value="Unassembled WGS sequence"/>
</dbReference>
<organism evidence="3 4">
    <name type="scientific">Longivirga aurantiaca</name>
    <dbReference type="NCBI Taxonomy" id="1837743"/>
    <lineage>
        <taxon>Bacteria</taxon>
        <taxon>Bacillati</taxon>
        <taxon>Actinomycetota</taxon>
        <taxon>Actinomycetes</taxon>
        <taxon>Sporichthyales</taxon>
        <taxon>Sporichthyaceae</taxon>
        <taxon>Longivirga</taxon>
    </lineage>
</organism>
<dbReference type="PANTHER" id="PTHR14465">
    <property type="entry name" value="IQ DOMAIN-CONTAINING PROTEIN H"/>
    <property type="match status" value="1"/>
</dbReference>
<comment type="caution">
    <text evidence="3">The sequence shown here is derived from an EMBL/GenBank/DDBJ whole genome shotgun (WGS) entry which is preliminary data.</text>
</comment>
<dbReference type="PANTHER" id="PTHR14465:SF0">
    <property type="entry name" value="IQ DOMAIN-CONTAINING PROTEIN H"/>
    <property type="match status" value="1"/>
</dbReference>
<sequence>MPDQVRIDLTVDAGARALDRLSVEGAAPSLRATDDLEDFDDAAFRALQMRLADMWPGMTLRTVESMDRAILVVSSITADIPALEQVLAAYEERYLFLVLALARSPRTHVVYVTSVPMLRRLVDYYLSMQPGDHSDLYKRLTVISIGDHSHLPLTNKILERPRVMARMRQIAHEHEHALLLPFMTTRNEAELALALDVPLYGTHPALVHLGTKTGSRSVFAAAGVPFAPGVDGVRTAQEVADAITALRHDHPGTRRFVVKIDDGVGGLGNALVEPGLLSPITADDVVRLLHPEDQGFSPADFLASLAVTGGVVEVWLDGLEVQSPSVQLRASPLRQVEVLSTHDQLLGGPNGQTFLGCEFPARDEFIGVLTRHGRAIGRELARRGVVGRFAVDFVMVRRDDGWHAYAIEINLRNGGTTHPALTLLGLTDGKYDEDSGLFLADDGPRYYVASDHVEHPEYRQLTPDDVLDLIRDSDIAWDPVTQVGVALHMVSAVAVAGRVGATAIGRTREEARDLFDRTAHMLDTAVGLA</sequence>
<dbReference type="PROSITE" id="PS50975">
    <property type="entry name" value="ATP_GRASP"/>
    <property type="match status" value="1"/>
</dbReference>
<dbReference type="GO" id="GO:0016874">
    <property type="term" value="F:ligase activity"/>
    <property type="evidence" value="ECO:0007669"/>
    <property type="project" value="UniProtKB-KW"/>
</dbReference>
<keyword evidence="3" id="KW-0436">Ligase</keyword>
<keyword evidence="1" id="KW-0547">Nucleotide-binding</keyword>
<dbReference type="EMBL" id="JBHSTI010000008">
    <property type="protein sequence ID" value="MFC6239013.1"/>
    <property type="molecule type" value="Genomic_DNA"/>
</dbReference>